<protein>
    <submittedName>
        <fullName evidence="1">Uncharacterized protein</fullName>
    </submittedName>
</protein>
<accession>A0A2Z4J9N2</accession>
<evidence type="ECO:0000313" key="2">
    <source>
        <dbReference type="Proteomes" id="UP000249616"/>
    </source>
</evidence>
<reference evidence="1 2" key="1">
    <citation type="journal article" date="2019" name="Int. J. Syst. Evol. Microbiol.">
        <title>Streptomyces cadmiisoli sp. nov., a novel actinomycete isolated from cadmium-contaminated soil.</title>
        <authorList>
            <person name="Li K."/>
            <person name="Tang X."/>
            <person name="Zhao J."/>
            <person name="Guo Y."/>
            <person name="Tang Y."/>
            <person name="Gao J."/>
        </authorList>
    </citation>
    <scope>NUCLEOTIDE SEQUENCE [LARGE SCALE GENOMIC DNA]</scope>
    <source>
        <strain evidence="1 2">ZFG47</strain>
    </source>
</reference>
<name>A0A2Z4J9N2_9ACTN</name>
<gene>
    <name evidence="1" type="ORF">DN051_39335</name>
</gene>
<dbReference type="KEGG" id="scad:DN051_39335"/>
<evidence type="ECO:0000313" key="1">
    <source>
        <dbReference type="EMBL" id="AWW41932.1"/>
    </source>
</evidence>
<dbReference type="EMBL" id="CP030073">
    <property type="protein sequence ID" value="AWW41932.1"/>
    <property type="molecule type" value="Genomic_DNA"/>
</dbReference>
<proteinExistence type="predicted"/>
<sequence length="72" mass="7872">MAAVRGLAFEGCCWVVHTASELSSRPTGHLGARVAMMPDHMSGRSSQASEMTRPWSWVVTPYGQPSGIRRQL</sequence>
<keyword evidence="2" id="KW-1185">Reference proteome</keyword>
<dbReference type="AlphaFoldDB" id="A0A2Z4J9N2"/>
<organism evidence="1 2">
    <name type="scientific">Streptomyces cadmiisoli</name>
    <dbReference type="NCBI Taxonomy" id="2184053"/>
    <lineage>
        <taxon>Bacteria</taxon>
        <taxon>Bacillati</taxon>
        <taxon>Actinomycetota</taxon>
        <taxon>Actinomycetes</taxon>
        <taxon>Kitasatosporales</taxon>
        <taxon>Streptomycetaceae</taxon>
        <taxon>Streptomyces</taxon>
        <taxon>Streptomyces aurantiacus group</taxon>
    </lineage>
</organism>
<dbReference type="Proteomes" id="UP000249616">
    <property type="component" value="Chromosome"/>
</dbReference>